<comment type="caution">
    <text evidence="5">Lacks conserved residue(s) required for the propagation of feature annotation.</text>
</comment>
<dbReference type="InterPro" id="IPR029063">
    <property type="entry name" value="SAM-dependent_MTases_sf"/>
</dbReference>
<keyword evidence="2 5" id="KW-0808">Transferase</keyword>
<comment type="caution">
    <text evidence="7">The sequence shown here is derived from an EMBL/GenBank/DDBJ whole genome shotgun (WGS) entry which is preliminary data.</text>
</comment>
<evidence type="ECO:0000256" key="5">
    <source>
        <dbReference type="PROSITE-ProRule" id="PRU01023"/>
    </source>
</evidence>
<feature type="domain" description="SAM-dependent MTase RsmB/NOP-type" evidence="6">
    <location>
        <begin position="137"/>
        <end position="385"/>
    </location>
</feature>
<dbReference type="Pfam" id="PF01189">
    <property type="entry name" value="Methyltr_RsmB-F"/>
    <property type="match status" value="1"/>
</dbReference>
<dbReference type="PROSITE" id="PS51686">
    <property type="entry name" value="SAM_MT_RSMB_NOP"/>
    <property type="match status" value="1"/>
</dbReference>
<feature type="binding site" evidence="5">
    <location>
        <position position="285"/>
    </location>
    <ligand>
        <name>S-adenosyl-L-methionine</name>
        <dbReference type="ChEBI" id="CHEBI:59789"/>
    </ligand>
</feature>
<dbReference type="PANTHER" id="PTHR22807">
    <property type="entry name" value="NOP2 YEAST -RELATED NOL1/NOP2/FMU SUN DOMAIN-CONTAINING"/>
    <property type="match status" value="1"/>
</dbReference>
<dbReference type="GO" id="GO:0003723">
    <property type="term" value="F:RNA binding"/>
    <property type="evidence" value="ECO:0007669"/>
    <property type="project" value="UniProtKB-UniRule"/>
</dbReference>
<protein>
    <submittedName>
        <fullName evidence="7">RsmB/NOP family class I SAM-dependent RNA methyltransferase</fullName>
    </submittedName>
</protein>
<evidence type="ECO:0000256" key="3">
    <source>
        <dbReference type="ARBA" id="ARBA00022691"/>
    </source>
</evidence>
<keyword evidence="1 5" id="KW-0489">Methyltransferase</keyword>
<feature type="active site" description="Nucleophile" evidence="5">
    <location>
        <position position="338"/>
    </location>
</feature>
<dbReference type="CDD" id="cd02440">
    <property type="entry name" value="AdoMet_MTases"/>
    <property type="match status" value="1"/>
</dbReference>
<keyword evidence="8" id="KW-1185">Reference proteome</keyword>
<dbReference type="InterPro" id="IPR054728">
    <property type="entry name" value="RsmB-like_ferredoxin"/>
</dbReference>
<reference evidence="7 8" key="1">
    <citation type="journal article" date="2000" name="Arch. Microbiol.">
        <title>Rhodobaca bogoriensis gen. nov. and sp. nov., an alkaliphilic purple nonsulfur bacterium from African Rift Valley soda lakes.</title>
        <authorList>
            <person name="Milford A.D."/>
            <person name="Achenbach L.A."/>
            <person name="Jung D.O."/>
            <person name="Madigan M.T."/>
        </authorList>
    </citation>
    <scope>NUCLEOTIDE SEQUENCE [LARGE SCALE GENOMIC DNA]</scope>
    <source>
        <strain evidence="7 8">2376</strain>
    </source>
</reference>
<name>A0A7Z0HW56_9RHOB</name>
<comment type="similarity">
    <text evidence="5">Belongs to the class I-like SAM-binding methyltransferase superfamily. RsmB/NOP family.</text>
</comment>
<evidence type="ECO:0000313" key="8">
    <source>
        <dbReference type="Proteomes" id="UP000529417"/>
    </source>
</evidence>
<dbReference type="PANTHER" id="PTHR22807:SF53">
    <property type="entry name" value="RIBOSOMAL RNA SMALL SUBUNIT METHYLTRANSFERASE B-RELATED"/>
    <property type="match status" value="1"/>
</dbReference>
<dbReference type="EMBL" id="JACBXS010000001">
    <property type="protein sequence ID" value="NYS23475.1"/>
    <property type="molecule type" value="Genomic_DNA"/>
</dbReference>
<gene>
    <name evidence="7" type="ORF">HUK65_00605</name>
</gene>
<evidence type="ECO:0000256" key="1">
    <source>
        <dbReference type="ARBA" id="ARBA00022603"/>
    </source>
</evidence>
<dbReference type="GO" id="GO:0001510">
    <property type="term" value="P:RNA methylation"/>
    <property type="evidence" value="ECO:0007669"/>
    <property type="project" value="InterPro"/>
</dbReference>
<proteinExistence type="inferred from homology"/>
<accession>A0A7Z0HW56</accession>
<dbReference type="Pfam" id="PF22458">
    <property type="entry name" value="RsmF-B_ferredox"/>
    <property type="match status" value="1"/>
</dbReference>
<dbReference type="InterPro" id="IPR023267">
    <property type="entry name" value="RCMT"/>
</dbReference>
<evidence type="ECO:0000256" key="2">
    <source>
        <dbReference type="ARBA" id="ARBA00022679"/>
    </source>
</evidence>
<organism evidence="7 8">
    <name type="scientific">Rhabdonatronobacter sediminivivens</name>
    <dbReference type="NCBI Taxonomy" id="2743469"/>
    <lineage>
        <taxon>Bacteria</taxon>
        <taxon>Pseudomonadati</taxon>
        <taxon>Pseudomonadota</taxon>
        <taxon>Alphaproteobacteria</taxon>
        <taxon>Rhodobacterales</taxon>
        <taxon>Paracoccaceae</taxon>
        <taxon>Rhabdonatronobacter</taxon>
    </lineage>
</organism>
<feature type="binding site" evidence="5">
    <location>
        <position position="249"/>
    </location>
    <ligand>
        <name>S-adenosyl-L-methionine</name>
        <dbReference type="ChEBI" id="CHEBI:59789"/>
    </ligand>
</feature>
<sequence length="385" mass="40489">MTPGARLQAAIEVLDRVQAGAAPEVALTNWARASRFAGSKDRAAVRDHVYDVLRRWRSCAALGGGDSGRALVLGLLRGRGGDLSLFDGARHAPAPLTAAENAHLAADPDLSEAEALDCPDWLMPDLRAALGADFAPVMAALRHRAPVFLRANLARTDRDGALAALAAEDIGARPHPLAATAIEVTRNARRVRQSRAFGAGLVELQDAASQAVVEALPPLDGLTALDFCAGGGGKALAMAALGAQVHAHDIAPARMQDIPARAQRAGVRVERVAHPAGAFDLVLVDAPCSGSGSWRRDPWGKWTLTRAGLDRLTQTQAEVLAQAAPLVAPGGWLAYATCSLLDAENESSIRQFLDRSPDFTVQSTLRLTPLDGGDGFSLATCRRKT</sequence>
<dbReference type="Gene3D" id="3.30.70.1170">
    <property type="entry name" value="Sun protein, domain 3"/>
    <property type="match status" value="1"/>
</dbReference>
<dbReference type="Proteomes" id="UP000529417">
    <property type="component" value="Unassembled WGS sequence"/>
</dbReference>
<dbReference type="RefSeq" id="WP_179904177.1">
    <property type="nucleotide sequence ID" value="NZ_JACBXS010000001.1"/>
</dbReference>
<dbReference type="AlphaFoldDB" id="A0A7Z0HW56"/>
<dbReference type="InterPro" id="IPR001678">
    <property type="entry name" value="MeTrfase_RsmB-F_NOP2_dom"/>
</dbReference>
<dbReference type="Gene3D" id="3.40.50.150">
    <property type="entry name" value="Vaccinia Virus protein VP39"/>
    <property type="match status" value="1"/>
</dbReference>
<dbReference type="PRINTS" id="PR02008">
    <property type="entry name" value="RCMTFAMILY"/>
</dbReference>
<evidence type="ECO:0000313" key="7">
    <source>
        <dbReference type="EMBL" id="NYS23475.1"/>
    </source>
</evidence>
<dbReference type="InterPro" id="IPR049560">
    <property type="entry name" value="MeTrfase_RsmB-F_NOP2_cat"/>
</dbReference>
<evidence type="ECO:0000256" key="4">
    <source>
        <dbReference type="ARBA" id="ARBA00022884"/>
    </source>
</evidence>
<evidence type="ECO:0000259" key="6">
    <source>
        <dbReference type="PROSITE" id="PS51686"/>
    </source>
</evidence>
<dbReference type="GO" id="GO:0008173">
    <property type="term" value="F:RNA methyltransferase activity"/>
    <property type="evidence" value="ECO:0007669"/>
    <property type="project" value="InterPro"/>
</dbReference>
<dbReference type="SUPFAM" id="SSF53335">
    <property type="entry name" value="S-adenosyl-L-methionine-dependent methyltransferases"/>
    <property type="match status" value="1"/>
</dbReference>
<keyword evidence="3 5" id="KW-0949">S-adenosyl-L-methionine</keyword>
<keyword evidence="4 5" id="KW-0694">RNA-binding</keyword>